<accession>A0A1G2E6B4</accession>
<dbReference type="AlphaFoldDB" id="A0A1G2E6B4"/>
<sequence length="244" mass="28746">MTEAKEKIKEFKQTMGIKGIVNKVRYSVYEAMVAFDDYPTLEVRQGIIRHWLDDSIRIFDQHADWIEQRILDLKEEEVKTRQSLHFWEDLLNWYIFNTSSVSRAMNFAIGLTQNNFGGSPGFLYRSNILKLVVGKLERTSHIYQSIEMPSVKLFLESFLVKAYQPNSTISDSAMVDIKRVVRCAISVGDWHFLPQIELVLYKLSNQRRSKRYDFKQEAEILENIAFLREAVRFFREKTEEVKDA</sequence>
<protein>
    <submittedName>
        <fullName evidence="1">Uncharacterized protein</fullName>
    </submittedName>
</protein>
<proteinExistence type="predicted"/>
<dbReference type="Proteomes" id="UP000178703">
    <property type="component" value="Unassembled WGS sequence"/>
</dbReference>
<evidence type="ECO:0000313" key="2">
    <source>
        <dbReference type="Proteomes" id="UP000178703"/>
    </source>
</evidence>
<organism evidence="1 2">
    <name type="scientific">Candidatus Nealsonbacteria bacterium RIFCSPHIGHO2_02_FULL_43_13</name>
    <dbReference type="NCBI Taxonomy" id="1801668"/>
    <lineage>
        <taxon>Bacteria</taxon>
        <taxon>Candidatus Nealsoniibacteriota</taxon>
    </lineage>
</organism>
<dbReference type="STRING" id="1801668.A3D46_02080"/>
<evidence type="ECO:0000313" key="1">
    <source>
        <dbReference type="EMBL" id="OGZ21315.1"/>
    </source>
</evidence>
<dbReference type="EMBL" id="MHMD01000026">
    <property type="protein sequence ID" value="OGZ21315.1"/>
    <property type="molecule type" value="Genomic_DNA"/>
</dbReference>
<comment type="caution">
    <text evidence="1">The sequence shown here is derived from an EMBL/GenBank/DDBJ whole genome shotgun (WGS) entry which is preliminary data.</text>
</comment>
<gene>
    <name evidence="1" type="ORF">A3D46_02080</name>
</gene>
<name>A0A1G2E6B4_9BACT</name>
<reference evidence="1 2" key="1">
    <citation type="journal article" date="2016" name="Nat. Commun.">
        <title>Thousands of microbial genomes shed light on interconnected biogeochemical processes in an aquifer system.</title>
        <authorList>
            <person name="Anantharaman K."/>
            <person name="Brown C.T."/>
            <person name="Hug L.A."/>
            <person name="Sharon I."/>
            <person name="Castelle C.J."/>
            <person name="Probst A.J."/>
            <person name="Thomas B.C."/>
            <person name="Singh A."/>
            <person name="Wilkins M.J."/>
            <person name="Karaoz U."/>
            <person name="Brodie E.L."/>
            <person name="Williams K.H."/>
            <person name="Hubbard S.S."/>
            <person name="Banfield J.F."/>
        </authorList>
    </citation>
    <scope>NUCLEOTIDE SEQUENCE [LARGE SCALE GENOMIC DNA]</scope>
</reference>